<dbReference type="InterPro" id="IPR006205">
    <property type="entry name" value="Mev_gal_kin"/>
</dbReference>
<dbReference type="Gene3D" id="3.30.70.890">
    <property type="entry name" value="GHMP kinase, C-terminal domain"/>
    <property type="match status" value="1"/>
</dbReference>
<dbReference type="PROSITE" id="PS00627">
    <property type="entry name" value="GHMP_KINASES_ATP"/>
    <property type="match status" value="1"/>
</dbReference>
<evidence type="ECO:0000256" key="1">
    <source>
        <dbReference type="ARBA" id="ARBA00004496"/>
    </source>
</evidence>
<dbReference type="InterPro" id="IPR036554">
    <property type="entry name" value="GHMP_kinase_C_sf"/>
</dbReference>
<comment type="similarity">
    <text evidence="2">Belongs to the GHMP kinase family. Mevalonate kinase subfamily.</text>
</comment>
<keyword evidence="9" id="KW-0067">ATP-binding</keyword>
<evidence type="ECO:0000256" key="12">
    <source>
        <dbReference type="ARBA" id="ARBA00029438"/>
    </source>
</evidence>
<comment type="pathway">
    <text evidence="12">Isoprenoid biosynthesis; isopentenyl diphosphate biosynthesis via mevalonate pathway; isopentenyl diphosphate from (R)-mevalonate: step 1/3.</text>
</comment>
<dbReference type="InterPro" id="IPR006203">
    <property type="entry name" value="GHMP_knse_ATP-bd_CS"/>
</dbReference>
<comment type="caution">
    <text evidence="15">The sequence shown here is derived from an EMBL/GenBank/DDBJ whole genome shotgun (WGS) entry which is preliminary data.</text>
</comment>
<evidence type="ECO:0000313" key="16">
    <source>
        <dbReference type="Proteomes" id="UP000231371"/>
    </source>
</evidence>
<evidence type="ECO:0000256" key="3">
    <source>
        <dbReference type="ARBA" id="ARBA00012103"/>
    </source>
</evidence>
<dbReference type="Proteomes" id="UP000231371">
    <property type="component" value="Unassembled WGS sequence"/>
</dbReference>
<evidence type="ECO:0000256" key="9">
    <source>
        <dbReference type="ARBA" id="ARBA00022840"/>
    </source>
</evidence>
<keyword evidence="7" id="KW-0547">Nucleotide-binding</keyword>
<dbReference type="GO" id="GO:0004496">
    <property type="term" value="F:mevalonate kinase activity"/>
    <property type="evidence" value="ECO:0007669"/>
    <property type="project" value="UniProtKB-EC"/>
</dbReference>
<keyword evidence="8 15" id="KW-0418">Kinase</keyword>
<dbReference type="EC" id="2.7.1.36" evidence="3"/>
<sequence length="312" mass="34269">MEINKVKVSAPGKIILSGEHAVVYGYPEILCAVDRRLSVEIEEAGVGFDVQPIEGKALVEYAIEVVRTKLNVSGLRNLKIRIDSQIPIGSGLGSSAAFAVAITAAFFEFLKLPRSLKKINEIAYEIEKKQHGTPSGGDNTVSAYGGFLLYRKETEVFKVFSPLKTKVFPSIFLINSGKPEENTGEMVKAVKNFVLKSPGQAEMIFKEMEKITRSFLRYLSGEEQNFGDLITRNERLLEELGVVSLKTKTLIQKIEAIGGSAKISGAGGMKENSGIILAYHQDPKVLVKLANEEKLDMFRVKLGEKGVKNEQG</sequence>
<evidence type="ECO:0000259" key="14">
    <source>
        <dbReference type="Pfam" id="PF00288"/>
    </source>
</evidence>
<evidence type="ECO:0000256" key="2">
    <source>
        <dbReference type="ARBA" id="ARBA00006495"/>
    </source>
</evidence>
<dbReference type="PRINTS" id="PR00959">
    <property type="entry name" value="MEVGALKINASE"/>
</dbReference>
<evidence type="ECO:0000256" key="6">
    <source>
        <dbReference type="ARBA" id="ARBA00022679"/>
    </source>
</evidence>
<keyword evidence="11" id="KW-0443">Lipid metabolism</keyword>
<dbReference type="Gene3D" id="3.30.230.10">
    <property type="match status" value="1"/>
</dbReference>
<dbReference type="GO" id="GO:0005524">
    <property type="term" value="F:ATP binding"/>
    <property type="evidence" value="ECO:0007669"/>
    <property type="project" value="UniProtKB-KW"/>
</dbReference>
<keyword evidence="4" id="KW-0963">Cytoplasm</keyword>
<dbReference type="NCBIfam" id="TIGR00549">
    <property type="entry name" value="mevalon_kin"/>
    <property type="match status" value="1"/>
</dbReference>
<dbReference type="Pfam" id="PF00288">
    <property type="entry name" value="GHMP_kinases_N"/>
    <property type="match status" value="1"/>
</dbReference>
<dbReference type="UniPathway" id="UPA00057">
    <property type="reaction ID" value="UER00098"/>
</dbReference>
<keyword evidence="13" id="KW-0472">Membrane</keyword>
<evidence type="ECO:0000256" key="11">
    <source>
        <dbReference type="ARBA" id="ARBA00023098"/>
    </source>
</evidence>
<dbReference type="InterPro" id="IPR006204">
    <property type="entry name" value="GHMP_kinase_N_dom"/>
</dbReference>
<keyword evidence="10" id="KW-0460">Magnesium</keyword>
<gene>
    <name evidence="15" type="primary">mvk</name>
    <name evidence="15" type="ORF">COV89_02415</name>
</gene>
<proteinExistence type="inferred from homology"/>
<comment type="subcellular location">
    <subcellularLocation>
        <location evidence="1">Cytoplasm</location>
    </subcellularLocation>
</comment>
<evidence type="ECO:0000256" key="5">
    <source>
        <dbReference type="ARBA" id="ARBA00022516"/>
    </source>
</evidence>
<keyword evidence="6" id="KW-0808">Transferase</keyword>
<dbReference type="SUPFAM" id="SSF55060">
    <property type="entry name" value="GHMP Kinase, C-terminal domain"/>
    <property type="match status" value="1"/>
</dbReference>
<protein>
    <recommendedName>
        <fullName evidence="3">mevalonate kinase</fullName>
        <ecNumber evidence="3">2.7.1.36</ecNumber>
    </recommendedName>
</protein>
<dbReference type="PANTHER" id="PTHR43290:SF2">
    <property type="entry name" value="MEVALONATE KINASE"/>
    <property type="match status" value="1"/>
</dbReference>
<dbReference type="AlphaFoldDB" id="A0A2H0KHL8"/>
<dbReference type="PANTHER" id="PTHR43290">
    <property type="entry name" value="MEVALONATE KINASE"/>
    <property type="match status" value="1"/>
</dbReference>
<evidence type="ECO:0000256" key="4">
    <source>
        <dbReference type="ARBA" id="ARBA00022490"/>
    </source>
</evidence>
<evidence type="ECO:0000256" key="7">
    <source>
        <dbReference type="ARBA" id="ARBA00022741"/>
    </source>
</evidence>
<name>A0A2H0KHL8_9BACT</name>
<evidence type="ECO:0000256" key="13">
    <source>
        <dbReference type="SAM" id="Phobius"/>
    </source>
</evidence>
<dbReference type="SUPFAM" id="SSF54211">
    <property type="entry name" value="Ribosomal protein S5 domain 2-like"/>
    <property type="match status" value="1"/>
</dbReference>
<dbReference type="GO" id="GO:0019287">
    <property type="term" value="P:isopentenyl diphosphate biosynthetic process, mevalonate pathway"/>
    <property type="evidence" value="ECO:0007669"/>
    <property type="project" value="UniProtKB-UniPathway"/>
</dbReference>
<dbReference type="InterPro" id="IPR014721">
    <property type="entry name" value="Ribsml_uS5_D2-typ_fold_subgr"/>
</dbReference>
<dbReference type="InterPro" id="IPR020568">
    <property type="entry name" value="Ribosomal_Su5_D2-typ_SF"/>
</dbReference>
<evidence type="ECO:0000256" key="10">
    <source>
        <dbReference type="ARBA" id="ARBA00022842"/>
    </source>
</evidence>
<keyword evidence="13" id="KW-0812">Transmembrane</keyword>
<reference evidence="15 16" key="1">
    <citation type="submission" date="2017-09" db="EMBL/GenBank/DDBJ databases">
        <title>Depth-based differentiation of microbial function through sediment-hosted aquifers and enrichment of novel symbionts in the deep terrestrial subsurface.</title>
        <authorList>
            <person name="Probst A.J."/>
            <person name="Ladd B."/>
            <person name="Jarett J.K."/>
            <person name="Geller-Mcgrath D.E."/>
            <person name="Sieber C.M."/>
            <person name="Emerson J.B."/>
            <person name="Anantharaman K."/>
            <person name="Thomas B.C."/>
            <person name="Malmstrom R."/>
            <person name="Stieglmeier M."/>
            <person name="Klingl A."/>
            <person name="Woyke T."/>
            <person name="Ryan C.M."/>
            <person name="Banfield J.F."/>
        </authorList>
    </citation>
    <scope>NUCLEOTIDE SEQUENCE [LARGE SCALE GENOMIC DNA]</scope>
    <source>
        <strain evidence="15">CG11_big_fil_rev_8_21_14_0_20_40_12</strain>
    </source>
</reference>
<keyword evidence="13" id="KW-1133">Transmembrane helix</keyword>
<feature type="domain" description="GHMP kinase N-terminal" evidence="14">
    <location>
        <begin position="58"/>
        <end position="146"/>
    </location>
</feature>
<feature type="transmembrane region" description="Helical" evidence="13">
    <location>
        <begin position="86"/>
        <end position="110"/>
    </location>
</feature>
<evidence type="ECO:0000313" key="15">
    <source>
        <dbReference type="EMBL" id="PIQ70073.1"/>
    </source>
</evidence>
<dbReference type="GO" id="GO:0005829">
    <property type="term" value="C:cytosol"/>
    <property type="evidence" value="ECO:0007669"/>
    <property type="project" value="TreeGrafter"/>
</dbReference>
<organism evidence="15 16">
    <name type="scientific">Candidatus Shapirobacteria bacterium CG11_big_fil_rev_8_21_14_0_20_40_12</name>
    <dbReference type="NCBI Taxonomy" id="1974889"/>
    <lineage>
        <taxon>Bacteria</taxon>
        <taxon>Candidatus Shapironibacteriota</taxon>
    </lineage>
</organism>
<keyword evidence="5" id="KW-0444">Lipid biosynthesis</keyword>
<accession>A0A2H0KHL8</accession>
<dbReference type="EMBL" id="PCVI01000038">
    <property type="protein sequence ID" value="PIQ70073.1"/>
    <property type="molecule type" value="Genomic_DNA"/>
</dbReference>
<evidence type="ECO:0000256" key="8">
    <source>
        <dbReference type="ARBA" id="ARBA00022777"/>
    </source>
</evidence>